<name>A0ABP7EIA3_9ACTN</name>
<keyword evidence="2" id="KW-1133">Transmembrane helix</keyword>
<accession>A0ABP7EIA3</accession>
<keyword evidence="4" id="KW-1185">Reference proteome</keyword>
<dbReference type="EMBL" id="BAAAZP010000238">
    <property type="protein sequence ID" value="GAA3719255.1"/>
    <property type="molecule type" value="Genomic_DNA"/>
</dbReference>
<comment type="caution">
    <text evidence="3">The sequence shown here is derived from an EMBL/GenBank/DDBJ whole genome shotgun (WGS) entry which is preliminary data.</text>
</comment>
<feature type="compositionally biased region" description="Gly residues" evidence="1">
    <location>
        <begin position="253"/>
        <end position="262"/>
    </location>
</feature>
<keyword evidence="2" id="KW-0472">Membrane</keyword>
<dbReference type="Proteomes" id="UP001500902">
    <property type="component" value="Unassembled WGS sequence"/>
</dbReference>
<evidence type="ECO:0000313" key="3">
    <source>
        <dbReference type="EMBL" id="GAA3719255.1"/>
    </source>
</evidence>
<feature type="transmembrane region" description="Helical" evidence="2">
    <location>
        <begin position="12"/>
        <end position="31"/>
    </location>
</feature>
<reference evidence="4" key="1">
    <citation type="journal article" date="2019" name="Int. J. Syst. Evol. Microbiol.">
        <title>The Global Catalogue of Microorganisms (GCM) 10K type strain sequencing project: providing services to taxonomists for standard genome sequencing and annotation.</title>
        <authorList>
            <consortium name="The Broad Institute Genomics Platform"/>
            <consortium name="The Broad Institute Genome Sequencing Center for Infectious Disease"/>
            <person name="Wu L."/>
            <person name="Ma J."/>
        </authorList>
    </citation>
    <scope>NUCLEOTIDE SEQUENCE [LARGE SCALE GENOMIC DNA]</scope>
    <source>
        <strain evidence="4">JCM 16904</strain>
    </source>
</reference>
<protein>
    <submittedName>
        <fullName evidence="3">Uncharacterized protein</fullName>
    </submittedName>
</protein>
<gene>
    <name evidence="3" type="ORF">GCM10022224_101400</name>
</gene>
<evidence type="ECO:0000256" key="2">
    <source>
        <dbReference type="SAM" id="Phobius"/>
    </source>
</evidence>
<feature type="transmembrane region" description="Helical" evidence="2">
    <location>
        <begin position="193"/>
        <end position="212"/>
    </location>
</feature>
<dbReference type="RefSeq" id="WP_344896903.1">
    <property type="nucleotide sequence ID" value="NZ_BAAAZP010000238.1"/>
</dbReference>
<sequence length="262" mass="28078">MVFDYTGYSSDRWQFITAASVAAASSVVLYHNPMARNIALMLGTMVSNPGGMQEAAREWAEVVSGADGVDFVKQTILDIKNELLDPESGFWKATSADFYGQMVDDLLDVMDTMKTYFSSVSDGMGGISTVYHFAAELSVLVSAVMMDCAIFFIASHANPIVRATSPSIINSVLVKLGQVVRDMMTKKAKSLKGLLLIVVGISFSLAMMRQFIDKNSPKPDFAPTVLEYVPPTEKDGPGAIQAENGGMPSMPTGSGGLGSFLV</sequence>
<keyword evidence="2" id="KW-0812">Transmembrane</keyword>
<proteinExistence type="predicted"/>
<evidence type="ECO:0000256" key="1">
    <source>
        <dbReference type="SAM" id="MobiDB-lite"/>
    </source>
</evidence>
<feature type="region of interest" description="Disordered" evidence="1">
    <location>
        <begin position="237"/>
        <end position="262"/>
    </location>
</feature>
<evidence type="ECO:0000313" key="4">
    <source>
        <dbReference type="Proteomes" id="UP001500902"/>
    </source>
</evidence>
<organism evidence="3 4">
    <name type="scientific">Nonomuraea antimicrobica</name>
    <dbReference type="NCBI Taxonomy" id="561173"/>
    <lineage>
        <taxon>Bacteria</taxon>
        <taxon>Bacillati</taxon>
        <taxon>Actinomycetota</taxon>
        <taxon>Actinomycetes</taxon>
        <taxon>Streptosporangiales</taxon>
        <taxon>Streptosporangiaceae</taxon>
        <taxon>Nonomuraea</taxon>
    </lineage>
</organism>